<proteinExistence type="predicted"/>
<feature type="chain" id="PRO_5045659642" description="Adhesin" evidence="1">
    <location>
        <begin position="23"/>
        <end position="198"/>
    </location>
</feature>
<evidence type="ECO:0000313" key="2">
    <source>
        <dbReference type="EMBL" id="QYR53098.1"/>
    </source>
</evidence>
<sequence>MKRCLTPVCLLFGITLAQPVAAQSLDQSRIGESAAQGASGRLSVNQAAGVGNGQVNLMAVAQGKASSASAQSNQTAQNPDTARAASSDIQAGAFGGFHGALALNQTAGVNNLQSNLLVIQASDGVATTDDATLAQTVAIVAAPTEGAGSAPEVAREARIDANAFRGASGVLQVNQSAGVGNSATNAVVVKLPASAGGM</sequence>
<keyword evidence="1" id="KW-0732">Signal</keyword>
<feature type="signal peptide" evidence="1">
    <location>
        <begin position="1"/>
        <end position="22"/>
    </location>
</feature>
<dbReference type="Proteomes" id="UP000824755">
    <property type="component" value="Chromosome"/>
</dbReference>
<evidence type="ECO:0008006" key="4">
    <source>
        <dbReference type="Google" id="ProtNLM"/>
    </source>
</evidence>
<evidence type="ECO:0000313" key="3">
    <source>
        <dbReference type="Proteomes" id="UP000824755"/>
    </source>
</evidence>
<accession>A0ABX8WNQ8</accession>
<protein>
    <recommendedName>
        <fullName evidence="4">Adhesin</fullName>
    </recommendedName>
</protein>
<organism evidence="2 3">
    <name type="scientific">Lysobacter soyae</name>
    <dbReference type="NCBI Taxonomy" id="2764185"/>
    <lineage>
        <taxon>Bacteria</taxon>
        <taxon>Pseudomonadati</taxon>
        <taxon>Pseudomonadota</taxon>
        <taxon>Gammaproteobacteria</taxon>
        <taxon>Lysobacterales</taxon>
        <taxon>Lysobacteraceae</taxon>
        <taxon>Lysobacter</taxon>
    </lineage>
</organism>
<name>A0ABX8WNQ8_9GAMM</name>
<keyword evidence="3" id="KW-1185">Reference proteome</keyword>
<reference evidence="2 3" key="1">
    <citation type="submission" date="2021-08" db="EMBL/GenBank/DDBJ databases">
        <title>Lysobacter sp. strain CJ11 Genome sequencing and assembly.</title>
        <authorList>
            <person name="Kim I."/>
        </authorList>
    </citation>
    <scope>NUCLEOTIDE SEQUENCE [LARGE SCALE GENOMIC DNA]</scope>
    <source>
        <strain evidence="2 3">CJ11</strain>
    </source>
</reference>
<gene>
    <name evidence="2" type="ORF">H8L67_00820</name>
</gene>
<dbReference type="RefSeq" id="WP_220379916.1">
    <property type="nucleotide sequence ID" value="NZ_CP080544.1"/>
</dbReference>
<evidence type="ECO:0000256" key="1">
    <source>
        <dbReference type="SAM" id="SignalP"/>
    </source>
</evidence>
<dbReference type="EMBL" id="CP080544">
    <property type="protein sequence ID" value="QYR53098.1"/>
    <property type="molecule type" value="Genomic_DNA"/>
</dbReference>